<evidence type="ECO:0000313" key="1">
    <source>
        <dbReference type="EMBL" id="EEG35672.1"/>
    </source>
</evidence>
<organism evidence="1 2">
    <name type="scientific">Anaerobutyricum hallii DSM 3353</name>
    <dbReference type="NCBI Taxonomy" id="411469"/>
    <lineage>
        <taxon>Bacteria</taxon>
        <taxon>Bacillati</taxon>
        <taxon>Bacillota</taxon>
        <taxon>Clostridia</taxon>
        <taxon>Lachnospirales</taxon>
        <taxon>Lachnospiraceae</taxon>
        <taxon>Anaerobutyricum</taxon>
    </lineage>
</organism>
<gene>
    <name evidence="1" type="ORF">EUBHAL_02423</name>
</gene>
<proteinExistence type="predicted"/>
<dbReference type="EMBL" id="ACEP01000106">
    <property type="protein sequence ID" value="EEG35672.1"/>
    <property type="molecule type" value="Genomic_DNA"/>
</dbReference>
<reference evidence="1 2" key="1">
    <citation type="submission" date="2009-01" db="EMBL/GenBank/DDBJ databases">
        <authorList>
            <person name="Fulton L."/>
            <person name="Clifton S."/>
            <person name="Fulton B."/>
            <person name="Xu J."/>
            <person name="Minx P."/>
            <person name="Pepin K.H."/>
            <person name="Johnson M."/>
            <person name="Bhonagiri V."/>
            <person name="Nash W.E."/>
            <person name="Mardis E.R."/>
            <person name="Wilson R.K."/>
        </authorList>
    </citation>
    <scope>NUCLEOTIDE SEQUENCE [LARGE SCALE GENOMIC DNA]</scope>
    <source>
        <strain evidence="1 2">DSM 3353</strain>
    </source>
</reference>
<accession>C0EYB9</accession>
<sequence>MILRLIFRQLHPDFINVRTAYTSKIWAQLTKIFLQNQAQKDSESA</sequence>
<comment type="caution">
    <text evidence="1">The sequence shown here is derived from an EMBL/GenBank/DDBJ whole genome shotgun (WGS) entry which is preliminary data.</text>
</comment>
<dbReference type="Proteomes" id="UP000003174">
    <property type="component" value="Unassembled WGS sequence"/>
</dbReference>
<dbReference type="AlphaFoldDB" id="C0EYB9"/>
<protein>
    <submittedName>
        <fullName evidence="1">Uncharacterized protein</fullName>
    </submittedName>
</protein>
<reference evidence="1 2" key="2">
    <citation type="submission" date="2009-02" db="EMBL/GenBank/DDBJ databases">
        <title>Draft genome sequence of Eubacterium hallii (DSM 3353).</title>
        <authorList>
            <person name="Sudarsanam P."/>
            <person name="Ley R."/>
            <person name="Guruge J."/>
            <person name="Turnbaugh P.J."/>
            <person name="Mahowald M."/>
            <person name="Liep D."/>
            <person name="Gordon J."/>
        </authorList>
    </citation>
    <scope>NUCLEOTIDE SEQUENCE [LARGE SCALE GENOMIC DNA]</scope>
    <source>
        <strain evidence="1 2">DSM 3353</strain>
    </source>
</reference>
<name>C0EYB9_9FIRM</name>
<evidence type="ECO:0000313" key="2">
    <source>
        <dbReference type="Proteomes" id="UP000003174"/>
    </source>
</evidence>